<dbReference type="PROSITE" id="PS51736">
    <property type="entry name" value="RECOMBINASES_3"/>
    <property type="match status" value="1"/>
</dbReference>
<proteinExistence type="predicted"/>
<feature type="coiled-coil region" evidence="6">
    <location>
        <begin position="444"/>
        <end position="485"/>
    </location>
</feature>
<dbReference type="Pfam" id="PF00239">
    <property type="entry name" value="Resolvase"/>
    <property type="match status" value="1"/>
</dbReference>
<dbReference type="Gene3D" id="3.40.50.1390">
    <property type="entry name" value="Resolvase, N-terminal catalytic domain"/>
    <property type="match status" value="1"/>
</dbReference>
<dbReference type="PANTHER" id="PTHR30461">
    <property type="entry name" value="DNA-INVERTASE FROM LAMBDOID PROPHAGE"/>
    <property type="match status" value="1"/>
</dbReference>
<evidence type="ECO:0000256" key="2">
    <source>
        <dbReference type="ARBA" id="ARBA00023125"/>
    </source>
</evidence>
<dbReference type="EMBL" id="JACRYT010000020">
    <property type="protein sequence ID" value="MBC6680880.1"/>
    <property type="molecule type" value="Genomic_DNA"/>
</dbReference>
<keyword evidence="6" id="KW-0175">Coiled coil</keyword>
<dbReference type="InterPro" id="IPR006118">
    <property type="entry name" value="Recombinase_CS"/>
</dbReference>
<organism evidence="9 10">
    <name type="scientific">Zhenpiania hominis</name>
    <dbReference type="NCBI Taxonomy" id="2763644"/>
    <lineage>
        <taxon>Bacteria</taxon>
        <taxon>Bacillati</taxon>
        <taxon>Bacillota</taxon>
        <taxon>Clostridia</taxon>
        <taxon>Peptostreptococcales</taxon>
        <taxon>Anaerovoracaceae</taxon>
        <taxon>Zhenpiania</taxon>
    </lineage>
</organism>
<dbReference type="SMART" id="SM00857">
    <property type="entry name" value="Resolvase"/>
    <property type="match status" value="1"/>
</dbReference>
<evidence type="ECO:0000256" key="5">
    <source>
        <dbReference type="PROSITE-ProRule" id="PRU10137"/>
    </source>
</evidence>
<dbReference type="GO" id="GO:0000150">
    <property type="term" value="F:DNA strand exchange activity"/>
    <property type="evidence" value="ECO:0007669"/>
    <property type="project" value="InterPro"/>
</dbReference>
<protein>
    <submittedName>
        <fullName evidence="9">Recombinase family protein</fullName>
    </submittedName>
</protein>
<dbReference type="AlphaFoldDB" id="A0A923NMW7"/>
<feature type="active site" description="O-(5'-phospho-DNA)-serine intermediate" evidence="4 5">
    <location>
        <position position="17"/>
    </location>
</feature>
<dbReference type="Gene3D" id="3.90.1750.20">
    <property type="entry name" value="Putative Large Serine Recombinase, Chain B, Domain 2"/>
    <property type="match status" value="1"/>
</dbReference>
<keyword evidence="1" id="KW-0229">DNA integration</keyword>
<dbReference type="InterPro" id="IPR025827">
    <property type="entry name" value="Zn_ribbon_recom_dom"/>
</dbReference>
<reference evidence="9" key="1">
    <citation type="submission" date="2020-08" db="EMBL/GenBank/DDBJ databases">
        <title>Genome public.</title>
        <authorList>
            <person name="Liu C."/>
            <person name="Sun Q."/>
        </authorList>
    </citation>
    <scope>NUCLEOTIDE SEQUENCE</scope>
    <source>
        <strain evidence="9">BX12</strain>
    </source>
</reference>
<keyword evidence="10" id="KW-1185">Reference proteome</keyword>
<evidence type="ECO:0000259" key="8">
    <source>
        <dbReference type="PROSITE" id="PS51737"/>
    </source>
</evidence>
<feature type="domain" description="Resolvase/invertase-type recombinase catalytic" evidence="7">
    <location>
        <begin position="9"/>
        <end position="158"/>
    </location>
</feature>
<dbReference type="PROSITE" id="PS51737">
    <property type="entry name" value="RECOMBINASE_DNA_BIND"/>
    <property type="match status" value="1"/>
</dbReference>
<comment type="caution">
    <text evidence="9">The sequence shown here is derived from an EMBL/GenBank/DDBJ whole genome shotgun (WGS) entry which is preliminary data.</text>
</comment>
<dbReference type="RefSeq" id="WP_187303977.1">
    <property type="nucleotide sequence ID" value="NZ_JACRYT010000020.1"/>
</dbReference>
<evidence type="ECO:0000256" key="3">
    <source>
        <dbReference type="ARBA" id="ARBA00023172"/>
    </source>
</evidence>
<dbReference type="SUPFAM" id="SSF53041">
    <property type="entry name" value="Resolvase-like"/>
    <property type="match status" value="1"/>
</dbReference>
<dbReference type="InterPro" id="IPR050639">
    <property type="entry name" value="SSR_resolvase"/>
</dbReference>
<sequence length="564" mass="65325">MYNDKAGKVAVIYIRVSSERQVKGYSLEGQKQYLTECAIRRGMNVLRVYVEEGKSGKSIEGRTAFQEMLDDIKSGKERIDYVMVFKLSRFGRNARDVLNSLEFIMNHGVHLMCVEDGLDSSTSMGKMMITILGAVAELERENIIVQTLLGRETKAKKGGWCGGFAPYGYVIENDKLVTVPEEKEVVQIIFDKYLNKGLGYAGVATYLNKQGYKRRAAPNQKDFKFDDWTTEHIKQILSHPIYKGKMVWGRRRTEKVPGTENEYRQVWQEEYTVSDDYTHEAFVSEEDFDKIQELRAKAAKWGNFELGQSKAHLLSGILKCPTCGSSMYIDTNQWTNKDGTKRLTYSYVCSHYKKTSGSGSCERNGVSAVEVEREVIEFISKLMHNERFAADIREKLMKALDTDEIKAELEHHKSYLKKLRYNQKTLEQSLDQMDFEDKNAWRKREEKERRLDSIYDEIYETEDKIEECENRLQKSKQDAVSLEVVLELLDSFEDIYDTMSNREKRELMKALVSEIHLLPSKEQKEKQRFVKSMILNFPIDRSVLDCLRVSNQGVEVVCLLSKLK</sequence>
<feature type="domain" description="Recombinase" evidence="8">
    <location>
        <begin position="166"/>
        <end position="301"/>
    </location>
</feature>
<keyword evidence="3" id="KW-0233">DNA recombination</keyword>
<gene>
    <name evidence="9" type="ORF">H9L42_13720</name>
</gene>
<dbReference type="PANTHER" id="PTHR30461:SF23">
    <property type="entry name" value="DNA RECOMBINASE-RELATED"/>
    <property type="match status" value="1"/>
</dbReference>
<evidence type="ECO:0000313" key="10">
    <source>
        <dbReference type="Proteomes" id="UP000602647"/>
    </source>
</evidence>
<dbReference type="GO" id="GO:0015074">
    <property type="term" value="P:DNA integration"/>
    <property type="evidence" value="ECO:0007669"/>
    <property type="project" value="UniProtKB-KW"/>
</dbReference>
<dbReference type="Pfam" id="PF07508">
    <property type="entry name" value="Recombinase"/>
    <property type="match status" value="1"/>
</dbReference>
<evidence type="ECO:0000256" key="1">
    <source>
        <dbReference type="ARBA" id="ARBA00022908"/>
    </source>
</evidence>
<dbReference type="InterPro" id="IPR036162">
    <property type="entry name" value="Resolvase-like_N_sf"/>
</dbReference>
<evidence type="ECO:0000313" key="9">
    <source>
        <dbReference type="EMBL" id="MBC6680880.1"/>
    </source>
</evidence>
<dbReference type="InterPro" id="IPR006119">
    <property type="entry name" value="Resolv_N"/>
</dbReference>
<keyword evidence="2" id="KW-0238">DNA-binding</keyword>
<evidence type="ECO:0000256" key="4">
    <source>
        <dbReference type="PIRSR" id="PIRSR606118-50"/>
    </source>
</evidence>
<dbReference type="InterPro" id="IPR011109">
    <property type="entry name" value="DNA_bind_recombinase_dom"/>
</dbReference>
<dbReference type="Pfam" id="PF13408">
    <property type="entry name" value="Zn_ribbon_recom"/>
    <property type="match status" value="1"/>
</dbReference>
<evidence type="ECO:0000259" key="7">
    <source>
        <dbReference type="PROSITE" id="PS51736"/>
    </source>
</evidence>
<evidence type="ECO:0000256" key="6">
    <source>
        <dbReference type="SAM" id="Coils"/>
    </source>
</evidence>
<dbReference type="PROSITE" id="PS00397">
    <property type="entry name" value="RECOMBINASES_1"/>
    <property type="match status" value="1"/>
</dbReference>
<name>A0A923NMW7_9FIRM</name>
<dbReference type="CDD" id="cd00338">
    <property type="entry name" value="Ser_Recombinase"/>
    <property type="match status" value="1"/>
</dbReference>
<dbReference type="Proteomes" id="UP000602647">
    <property type="component" value="Unassembled WGS sequence"/>
</dbReference>
<accession>A0A923NMW7</accession>
<dbReference type="Gene3D" id="6.10.250.10">
    <property type="match status" value="1"/>
</dbReference>
<dbReference type="InterPro" id="IPR038109">
    <property type="entry name" value="DNA_bind_recomb_sf"/>
</dbReference>
<dbReference type="GO" id="GO:0003677">
    <property type="term" value="F:DNA binding"/>
    <property type="evidence" value="ECO:0007669"/>
    <property type="project" value="UniProtKB-KW"/>
</dbReference>